<dbReference type="Gene3D" id="3.30.450.20">
    <property type="entry name" value="PAS domain"/>
    <property type="match status" value="1"/>
</dbReference>
<gene>
    <name evidence="18" type="ORF">GF339_16805</name>
</gene>
<dbReference type="InterPro" id="IPR003661">
    <property type="entry name" value="HisK_dim/P_dom"/>
</dbReference>
<feature type="domain" description="PAC" evidence="17">
    <location>
        <begin position="155"/>
        <end position="210"/>
    </location>
</feature>
<evidence type="ECO:0000256" key="8">
    <source>
        <dbReference type="ARBA" id="ARBA00022840"/>
    </source>
</evidence>
<accession>A0A9D5Q7A7</accession>
<keyword evidence="11" id="KW-0131">Cell cycle</keyword>
<dbReference type="Pfam" id="PF01590">
    <property type="entry name" value="GAF"/>
    <property type="match status" value="1"/>
</dbReference>
<dbReference type="EMBL" id="WJJP01000549">
    <property type="protein sequence ID" value="MBD3326248.1"/>
    <property type="molecule type" value="Genomic_DNA"/>
</dbReference>
<evidence type="ECO:0000256" key="11">
    <source>
        <dbReference type="ARBA" id="ARBA00023306"/>
    </source>
</evidence>
<evidence type="ECO:0000259" key="15">
    <source>
        <dbReference type="PROSITE" id="PS50110"/>
    </source>
</evidence>
<dbReference type="PROSITE" id="PS50110">
    <property type="entry name" value="RESPONSE_REGULATORY"/>
    <property type="match status" value="1"/>
</dbReference>
<evidence type="ECO:0000256" key="1">
    <source>
        <dbReference type="ARBA" id="ARBA00000085"/>
    </source>
</evidence>
<evidence type="ECO:0000256" key="9">
    <source>
        <dbReference type="ARBA" id="ARBA00023012"/>
    </source>
</evidence>
<dbReference type="CDD" id="cd00082">
    <property type="entry name" value="HisKA"/>
    <property type="match status" value="1"/>
</dbReference>
<dbReference type="GO" id="GO:0016020">
    <property type="term" value="C:membrane"/>
    <property type="evidence" value="ECO:0007669"/>
    <property type="project" value="UniProtKB-SubCell"/>
</dbReference>
<dbReference type="PROSITE" id="PS50113">
    <property type="entry name" value="PAC"/>
    <property type="match status" value="1"/>
</dbReference>
<dbReference type="PROSITE" id="PS50109">
    <property type="entry name" value="HIS_KIN"/>
    <property type="match status" value="1"/>
</dbReference>
<dbReference type="Pfam" id="PF00512">
    <property type="entry name" value="HisKA"/>
    <property type="match status" value="1"/>
</dbReference>
<dbReference type="EC" id="2.7.13.3" evidence="3"/>
<evidence type="ECO:0000259" key="16">
    <source>
        <dbReference type="PROSITE" id="PS50112"/>
    </source>
</evidence>
<dbReference type="InterPro" id="IPR011006">
    <property type="entry name" value="CheY-like_superfamily"/>
</dbReference>
<dbReference type="InterPro" id="IPR036097">
    <property type="entry name" value="HisK_dim/P_sf"/>
</dbReference>
<comment type="caution">
    <text evidence="18">The sequence shown here is derived from an EMBL/GenBank/DDBJ whole genome shotgun (WGS) entry which is preliminary data.</text>
</comment>
<evidence type="ECO:0000256" key="2">
    <source>
        <dbReference type="ARBA" id="ARBA00004370"/>
    </source>
</evidence>
<organism evidence="18 19">
    <name type="scientific">candidate division KSB3 bacterium</name>
    <dbReference type="NCBI Taxonomy" id="2044937"/>
    <lineage>
        <taxon>Bacteria</taxon>
        <taxon>candidate division KSB3</taxon>
    </lineage>
</organism>
<dbReference type="CDD" id="cd17546">
    <property type="entry name" value="REC_hyHK_CKI1_RcsC-like"/>
    <property type="match status" value="1"/>
</dbReference>
<dbReference type="InterPro" id="IPR005467">
    <property type="entry name" value="His_kinase_dom"/>
</dbReference>
<dbReference type="Pfam" id="PF00072">
    <property type="entry name" value="Response_reg"/>
    <property type="match status" value="1"/>
</dbReference>
<dbReference type="SUPFAM" id="SSF55785">
    <property type="entry name" value="PYP-like sensor domain (PAS domain)"/>
    <property type="match status" value="1"/>
</dbReference>
<dbReference type="InterPro" id="IPR036890">
    <property type="entry name" value="HATPase_C_sf"/>
</dbReference>
<evidence type="ECO:0000313" key="18">
    <source>
        <dbReference type="EMBL" id="MBD3326248.1"/>
    </source>
</evidence>
<dbReference type="PROSITE" id="PS50112">
    <property type="entry name" value="PAS"/>
    <property type="match status" value="1"/>
</dbReference>
<evidence type="ECO:0000256" key="12">
    <source>
        <dbReference type="PROSITE-ProRule" id="PRU00169"/>
    </source>
</evidence>
<feature type="domain" description="PAS" evidence="16">
    <location>
        <begin position="86"/>
        <end position="156"/>
    </location>
</feature>
<reference evidence="18" key="1">
    <citation type="submission" date="2019-11" db="EMBL/GenBank/DDBJ databases">
        <title>Microbial mats filling the niche in hypersaline microbial mats.</title>
        <authorList>
            <person name="Wong H.L."/>
            <person name="Macleod F.I."/>
            <person name="White R.A. III"/>
            <person name="Burns B.P."/>
        </authorList>
    </citation>
    <scope>NUCLEOTIDE SEQUENCE</scope>
    <source>
        <strain evidence="18">Rbin_158</strain>
    </source>
</reference>
<dbReference type="InterPro" id="IPR003594">
    <property type="entry name" value="HATPase_dom"/>
</dbReference>
<keyword evidence="9" id="KW-0902">Two-component regulatory system</keyword>
<feature type="domain" description="Response regulatory" evidence="15">
    <location>
        <begin position="666"/>
        <end position="782"/>
    </location>
</feature>
<dbReference type="SMART" id="SM00387">
    <property type="entry name" value="HATPase_c"/>
    <property type="match status" value="1"/>
</dbReference>
<dbReference type="SUPFAM" id="SSF55781">
    <property type="entry name" value="GAF domain-like"/>
    <property type="match status" value="1"/>
</dbReference>
<dbReference type="InterPro" id="IPR035965">
    <property type="entry name" value="PAS-like_dom_sf"/>
</dbReference>
<dbReference type="SMART" id="SM00448">
    <property type="entry name" value="REC"/>
    <property type="match status" value="1"/>
</dbReference>
<dbReference type="GO" id="GO:0005524">
    <property type="term" value="F:ATP binding"/>
    <property type="evidence" value="ECO:0007669"/>
    <property type="project" value="UniProtKB-KW"/>
</dbReference>
<evidence type="ECO:0000256" key="10">
    <source>
        <dbReference type="ARBA" id="ARBA00023136"/>
    </source>
</evidence>
<evidence type="ECO:0000313" key="19">
    <source>
        <dbReference type="Proteomes" id="UP000649604"/>
    </source>
</evidence>
<dbReference type="GO" id="GO:0000155">
    <property type="term" value="F:phosphorelay sensor kinase activity"/>
    <property type="evidence" value="ECO:0007669"/>
    <property type="project" value="InterPro"/>
</dbReference>
<dbReference type="Gene3D" id="1.10.287.130">
    <property type="match status" value="1"/>
</dbReference>
<evidence type="ECO:0000256" key="6">
    <source>
        <dbReference type="ARBA" id="ARBA00022741"/>
    </source>
</evidence>
<dbReference type="PANTHER" id="PTHR43047">
    <property type="entry name" value="TWO-COMPONENT HISTIDINE PROTEIN KINASE"/>
    <property type="match status" value="1"/>
</dbReference>
<dbReference type="FunFam" id="3.30.565.10:FF:000010">
    <property type="entry name" value="Sensor histidine kinase RcsC"/>
    <property type="match status" value="1"/>
</dbReference>
<dbReference type="InterPro" id="IPR000700">
    <property type="entry name" value="PAS-assoc_C"/>
</dbReference>
<proteinExistence type="predicted"/>
<evidence type="ECO:0000259" key="17">
    <source>
        <dbReference type="PROSITE" id="PS50113"/>
    </source>
</evidence>
<evidence type="ECO:0000256" key="13">
    <source>
        <dbReference type="SAM" id="Coils"/>
    </source>
</evidence>
<keyword evidence="13" id="KW-0175">Coiled coil</keyword>
<dbReference type="Proteomes" id="UP000649604">
    <property type="component" value="Unassembled WGS sequence"/>
</dbReference>
<dbReference type="CDD" id="cd00130">
    <property type="entry name" value="PAS"/>
    <property type="match status" value="1"/>
</dbReference>
<comment type="subcellular location">
    <subcellularLocation>
        <location evidence="2">Membrane</location>
    </subcellularLocation>
</comment>
<dbReference type="SUPFAM" id="SSF52172">
    <property type="entry name" value="CheY-like"/>
    <property type="match status" value="1"/>
</dbReference>
<feature type="domain" description="Histidine kinase" evidence="14">
    <location>
        <begin position="405"/>
        <end position="643"/>
    </location>
</feature>
<keyword evidence="5" id="KW-0808">Transferase</keyword>
<evidence type="ECO:0000256" key="5">
    <source>
        <dbReference type="ARBA" id="ARBA00022679"/>
    </source>
</evidence>
<dbReference type="FunFam" id="1.10.287.130:FF:000038">
    <property type="entry name" value="Sensory transduction histidine kinase"/>
    <property type="match status" value="1"/>
</dbReference>
<dbReference type="InterPro" id="IPR004358">
    <property type="entry name" value="Sig_transdc_His_kin-like_C"/>
</dbReference>
<protein>
    <recommendedName>
        <fullName evidence="3">histidine kinase</fullName>
        <ecNumber evidence="3">2.7.13.3</ecNumber>
    </recommendedName>
</protein>
<keyword evidence="7" id="KW-0418">Kinase</keyword>
<sequence>RNYLEVCEQTEGDTRTDALQAAQGIRDMIARKRSEFFWEYLCPSPSKSRWFIMRVTSFACSESTRIVVAHEDITARKEIEVLLQHSEERYRTLVENSTEAIMLVDRRGTYQFINTFGANYLGGTPADFIGKTLWEVFPQEIADKYMDDIRYIFETRTGQTIERQSYLKEEPRWFQNNLQPIIEQDGTFSAVLVISTDMTERKWTEKTLAEKLKYEQVLASCSKTLLSQTKAETALSQALQQLLKTANVSRVYLFENFEDAQDGLCTRQIFEVCAPGIAPQFDNPMLQHVSYQQGFARWQEHLSQGKPIMGRVETFPEFEREFLDAQGILSLLVLPIQVQDAWYGFIGFDDTVNPRDWSETELRFLQVGAEMIGAFLHRKQIESEIQQAKEEADEANRAKSEFLASMSHELRTPLNAILGYAQILKREPGVTTPQQSGLDVIERSGNHLLNLITDILDLSKIEVRKMELYPSDFSLAVFLKGIAEMIRIRAREKGLTFSYDVSTELPKTIYADEKRLGQVLLNLLSNAVKFTDQGSVSFRVKSAKKAASSPPQPAPDTPAAVSAPIIFHVRFEIEDTGVGIPPSQREDIFSPFKQVGDHARKVEGTGLGLAISQNVIQMMGGEIHVESTPGAGSTFWFELDLPEGRRPLEAPAIPQHQIIGFRGTCKVLIIDDNQENRRVLKNMLSPLGFDIQAVENALTGIERATNWQPDLMLVDLRMPGMDGLEMTIALRKIPALRDAVIIAVSASVCQQTQERMLRAGCNDFLPKPIRFETLLEQLYTHLDLEWVYRDLPEPFETPEAHLAVDQSLQPPSQETLLALYDLVQAGDITGLEDYMDTLSAHSAQETPFMSLFSRLLQEFQLEKMRTVLEQYVNPSP</sequence>
<dbReference type="SMART" id="SM00091">
    <property type="entry name" value="PAS"/>
    <property type="match status" value="1"/>
</dbReference>
<dbReference type="InterPro" id="IPR013656">
    <property type="entry name" value="PAS_4"/>
</dbReference>
<dbReference type="InterPro" id="IPR029016">
    <property type="entry name" value="GAF-like_dom_sf"/>
</dbReference>
<keyword evidence="10" id="KW-0472">Membrane</keyword>
<keyword evidence="8" id="KW-0067">ATP-binding</keyword>
<evidence type="ECO:0000256" key="3">
    <source>
        <dbReference type="ARBA" id="ARBA00012438"/>
    </source>
</evidence>
<dbReference type="InterPro" id="IPR000014">
    <property type="entry name" value="PAS"/>
</dbReference>
<evidence type="ECO:0000256" key="4">
    <source>
        <dbReference type="ARBA" id="ARBA00022553"/>
    </source>
</evidence>
<dbReference type="Pfam" id="PF02518">
    <property type="entry name" value="HATPase_c"/>
    <property type="match status" value="1"/>
</dbReference>
<keyword evidence="6" id="KW-0547">Nucleotide-binding</keyword>
<evidence type="ECO:0000259" key="14">
    <source>
        <dbReference type="PROSITE" id="PS50109"/>
    </source>
</evidence>
<dbReference type="Gene3D" id="3.30.565.10">
    <property type="entry name" value="Histidine kinase-like ATPase, C-terminal domain"/>
    <property type="match status" value="1"/>
</dbReference>
<dbReference type="Gene3D" id="3.40.50.2300">
    <property type="match status" value="1"/>
</dbReference>
<dbReference type="AlphaFoldDB" id="A0A9D5Q7A7"/>
<dbReference type="SMART" id="SM00388">
    <property type="entry name" value="HisKA"/>
    <property type="match status" value="1"/>
</dbReference>
<dbReference type="PRINTS" id="PR00344">
    <property type="entry name" value="BCTRLSENSOR"/>
</dbReference>
<keyword evidence="4 12" id="KW-0597">Phosphoprotein</keyword>
<dbReference type="Pfam" id="PF08448">
    <property type="entry name" value="PAS_4"/>
    <property type="match status" value="1"/>
</dbReference>
<dbReference type="NCBIfam" id="TIGR00229">
    <property type="entry name" value="sensory_box"/>
    <property type="match status" value="1"/>
</dbReference>
<feature type="coiled-coil region" evidence="13">
    <location>
        <begin position="378"/>
        <end position="405"/>
    </location>
</feature>
<dbReference type="InterPro" id="IPR001789">
    <property type="entry name" value="Sig_transdc_resp-reg_receiver"/>
</dbReference>
<dbReference type="SUPFAM" id="SSF55874">
    <property type="entry name" value="ATPase domain of HSP90 chaperone/DNA topoisomerase II/histidine kinase"/>
    <property type="match status" value="1"/>
</dbReference>
<dbReference type="SUPFAM" id="SSF47384">
    <property type="entry name" value="Homodimeric domain of signal transducing histidine kinase"/>
    <property type="match status" value="1"/>
</dbReference>
<feature type="modified residue" description="4-aspartylphosphate" evidence="12">
    <location>
        <position position="715"/>
    </location>
</feature>
<dbReference type="SMART" id="SM00065">
    <property type="entry name" value="GAF"/>
    <property type="match status" value="1"/>
</dbReference>
<evidence type="ECO:0000256" key="7">
    <source>
        <dbReference type="ARBA" id="ARBA00022777"/>
    </source>
</evidence>
<dbReference type="Gene3D" id="3.30.450.40">
    <property type="match status" value="1"/>
</dbReference>
<dbReference type="CDD" id="cd16922">
    <property type="entry name" value="HATPase_EvgS-ArcB-TorS-like"/>
    <property type="match status" value="1"/>
</dbReference>
<dbReference type="InterPro" id="IPR003018">
    <property type="entry name" value="GAF"/>
</dbReference>
<comment type="catalytic activity">
    <reaction evidence="1">
        <text>ATP + protein L-histidine = ADP + protein N-phospho-L-histidine.</text>
        <dbReference type="EC" id="2.7.13.3"/>
    </reaction>
</comment>
<feature type="non-terminal residue" evidence="18">
    <location>
        <position position="1"/>
    </location>
</feature>
<name>A0A9D5Q7A7_9BACT</name>